<dbReference type="EMBL" id="CABHNA010000024">
    <property type="protein sequence ID" value="VUW95573.1"/>
    <property type="molecule type" value="Genomic_DNA"/>
</dbReference>
<feature type="compositionally biased region" description="Basic and acidic residues" evidence="1">
    <location>
        <begin position="198"/>
        <end position="225"/>
    </location>
</feature>
<accession>A0A564SLA2</accession>
<reference evidence="3 4" key="1">
    <citation type="submission" date="2019-07" db="EMBL/GenBank/DDBJ databases">
        <authorList>
            <person name="Hibberd C M."/>
            <person name="Gehrig L. J."/>
            <person name="Chang H.-W."/>
            <person name="Venkatesh S."/>
        </authorList>
    </citation>
    <scope>NUCLEOTIDE SEQUENCE [LARGE SCALE GENOMIC DNA]</scope>
    <source>
        <strain evidence="3">Ruminococcus_torques_SSTS_Bg7063</strain>
    </source>
</reference>
<name>A0A564SLA2_9FIRM</name>
<proteinExistence type="predicted"/>
<dbReference type="RefSeq" id="WP_186290754.1">
    <property type="nucleotide sequence ID" value="NZ_CABHNA010000024.1"/>
</dbReference>
<protein>
    <recommendedName>
        <fullName evidence="2">DUF6382 domain-containing protein</fullName>
    </recommendedName>
</protein>
<evidence type="ECO:0000313" key="3">
    <source>
        <dbReference type="EMBL" id="VUW95573.1"/>
    </source>
</evidence>
<evidence type="ECO:0000313" key="4">
    <source>
        <dbReference type="Proteomes" id="UP000363661"/>
    </source>
</evidence>
<dbReference type="Proteomes" id="UP000363661">
    <property type="component" value="Unassembled WGS sequence"/>
</dbReference>
<evidence type="ECO:0000259" key="2">
    <source>
        <dbReference type="Pfam" id="PF19909"/>
    </source>
</evidence>
<dbReference type="InterPro" id="IPR045962">
    <property type="entry name" value="DUF6382"/>
</dbReference>
<evidence type="ECO:0000256" key="1">
    <source>
        <dbReference type="SAM" id="MobiDB-lite"/>
    </source>
</evidence>
<sequence length="282" mass="34334">MEKIDFCKAEKVKGEENQMEEKKTNQQCRVAESEIIIDSVQPYRENYQMRMLKNNRIPGLLRVSGCGMEGASRYYYHTGHAQSLETYYKNKDVRAEEILKLTRQFLSVMEKMKDYMLEPNYLMLSEKYIFEKNENYFFCFFPENEKTWQVSYHELTEYFVRKVDYQDLESIQLACMLHKETLKETYDLESILQQYEEEAKNREEKSKEEKIREESKREKDRREMEENQNIEVQENSYYNKARENYAVMEEKRYGPIKKFAKRFKSGKWGEWEDLITEADDYE</sequence>
<organism evidence="3 4">
    <name type="scientific">[Ruminococcus] torques</name>
    <dbReference type="NCBI Taxonomy" id="33039"/>
    <lineage>
        <taxon>Bacteria</taxon>
        <taxon>Bacillati</taxon>
        <taxon>Bacillota</taxon>
        <taxon>Clostridia</taxon>
        <taxon>Lachnospirales</taxon>
        <taxon>Lachnospiraceae</taxon>
        <taxon>Mediterraneibacter</taxon>
    </lineage>
</organism>
<keyword evidence="4" id="KW-1185">Reference proteome</keyword>
<dbReference type="AlphaFoldDB" id="A0A564SLA2"/>
<feature type="domain" description="DUF6382" evidence="2">
    <location>
        <begin position="32"/>
        <end position="186"/>
    </location>
</feature>
<dbReference type="Pfam" id="PF19909">
    <property type="entry name" value="DUF6382"/>
    <property type="match status" value="1"/>
</dbReference>
<gene>
    <name evidence="3" type="ORF">RTSSTS7063_00414</name>
</gene>
<feature type="region of interest" description="Disordered" evidence="1">
    <location>
        <begin position="198"/>
        <end position="235"/>
    </location>
</feature>